<dbReference type="AlphaFoldDB" id="A0AAN6I0A3"/>
<evidence type="ECO:0000259" key="2">
    <source>
        <dbReference type="Pfam" id="PF08508"/>
    </source>
</evidence>
<dbReference type="PANTHER" id="PTHR39405">
    <property type="entry name" value="DSC E3 UBIQUITIN LIGASE COMPLEX SUBUNIT 4"/>
    <property type="match status" value="1"/>
</dbReference>
<sequence>MKIRAELQRQLSMNDERVIKARKIEHRKNLTARLDVSCYLVLIILYLADENLILLLLRGFQQFMLGHPPNSIEASAVLTPAIQRILAQKVLSLGLAFNVLGLIVHIAFSARGGLGQGISYGAYIINIMGESRFEGWFRKLLYLLLWDFVLIVLQFSLYSMNFVKQDLSHAEDSNVVASIDVVKIVQYVNLIERAQTPTPSLSDMMPRLEV</sequence>
<evidence type="ECO:0000313" key="4">
    <source>
        <dbReference type="EMBL" id="KAG7763581.1"/>
    </source>
</evidence>
<dbReference type="Proteomes" id="UP000738402">
    <property type="component" value="Unassembled WGS sequence"/>
</dbReference>
<dbReference type="Pfam" id="PF08508">
    <property type="entry name" value="DUF1746"/>
    <property type="match status" value="1"/>
</dbReference>
<organism evidence="3 6">
    <name type="scientific">Ogataea haglerorum</name>
    <dbReference type="NCBI Taxonomy" id="1937702"/>
    <lineage>
        <taxon>Eukaryota</taxon>
        <taxon>Fungi</taxon>
        <taxon>Dikarya</taxon>
        <taxon>Ascomycota</taxon>
        <taxon>Saccharomycotina</taxon>
        <taxon>Pichiomycetes</taxon>
        <taxon>Pichiales</taxon>
        <taxon>Pichiaceae</taxon>
        <taxon>Ogataea</taxon>
    </lineage>
</organism>
<evidence type="ECO:0000256" key="1">
    <source>
        <dbReference type="SAM" id="Phobius"/>
    </source>
</evidence>
<comment type="caution">
    <text evidence="3">The sequence shown here is derived from an EMBL/GenBank/DDBJ whole genome shotgun (WGS) entry which is preliminary data.</text>
</comment>
<protein>
    <recommendedName>
        <fullName evidence="2">DUF1746 domain-containing protein</fullName>
    </recommendedName>
</protein>
<dbReference type="InterPro" id="IPR013715">
    <property type="entry name" value="DUF1746"/>
</dbReference>
<proteinExistence type="predicted"/>
<feature type="domain" description="DUF1746" evidence="2">
    <location>
        <begin position="34"/>
        <end position="155"/>
    </location>
</feature>
<dbReference type="Proteomes" id="UP000697297">
    <property type="component" value="Unassembled WGS sequence"/>
</dbReference>
<reference evidence="3 5" key="1">
    <citation type="journal article" date="2021" name="G3 (Bethesda)">
        <title>Genomic diversity, chromosomal rearrangements, and interspecies hybridization in the ogataea polymorpha species complex.</title>
        <authorList>
            <person name="Hanson S.J."/>
            <person name="Cinneide E.O."/>
            <person name="Salzberg L.I."/>
            <person name="Wolfe K.H."/>
            <person name="McGowan J."/>
            <person name="Fitzpatrick D.A."/>
            <person name="Matlin K."/>
        </authorList>
    </citation>
    <scope>NUCLEOTIDE SEQUENCE</scope>
    <source>
        <strain evidence="4">81-436-3</strain>
        <strain evidence="3">83-405-1</strain>
    </source>
</reference>
<feature type="transmembrane region" description="Helical" evidence="1">
    <location>
        <begin position="140"/>
        <end position="158"/>
    </location>
</feature>
<accession>A0AAN6I0A3</accession>
<feature type="transmembrane region" description="Helical" evidence="1">
    <location>
        <begin position="90"/>
        <end position="108"/>
    </location>
</feature>
<feature type="transmembrane region" description="Helical" evidence="1">
    <location>
        <begin position="30"/>
        <end position="48"/>
    </location>
</feature>
<evidence type="ECO:0000313" key="3">
    <source>
        <dbReference type="EMBL" id="KAG7726751.1"/>
    </source>
</evidence>
<dbReference type="EMBL" id="JAHLUH010000008">
    <property type="protein sequence ID" value="KAG7726751.1"/>
    <property type="molecule type" value="Genomic_DNA"/>
</dbReference>
<keyword evidence="5" id="KW-1185">Reference proteome</keyword>
<evidence type="ECO:0000313" key="5">
    <source>
        <dbReference type="Proteomes" id="UP000697297"/>
    </source>
</evidence>
<dbReference type="GO" id="GO:0005783">
    <property type="term" value="C:endoplasmic reticulum"/>
    <property type="evidence" value="ECO:0007669"/>
    <property type="project" value="TreeGrafter"/>
</dbReference>
<dbReference type="GO" id="GO:0032933">
    <property type="term" value="P:SREBP signaling pathway"/>
    <property type="evidence" value="ECO:0007669"/>
    <property type="project" value="InterPro"/>
</dbReference>
<dbReference type="GO" id="GO:0044695">
    <property type="term" value="C:Dsc E3 ubiquitin ligase complex"/>
    <property type="evidence" value="ECO:0007669"/>
    <property type="project" value="InterPro"/>
</dbReference>
<dbReference type="EMBL" id="JAHLUN010000010">
    <property type="protein sequence ID" value="KAG7763581.1"/>
    <property type="molecule type" value="Genomic_DNA"/>
</dbReference>
<gene>
    <name evidence="3" type="ORF">KL933_003034</name>
    <name evidence="4" type="ORF">KL946_003682</name>
</gene>
<name>A0AAN6I0A3_9ASCO</name>
<dbReference type="PANTHER" id="PTHR39405:SF1">
    <property type="entry name" value="DSC E3 UBIQUITIN LIGASE COMPLEX SUBUNIT 4"/>
    <property type="match status" value="1"/>
</dbReference>
<dbReference type="InterPro" id="IPR038967">
    <property type="entry name" value="Dsc4-like"/>
</dbReference>
<evidence type="ECO:0000313" key="6">
    <source>
        <dbReference type="Proteomes" id="UP000738402"/>
    </source>
</evidence>
<keyword evidence="1" id="KW-1133">Transmembrane helix</keyword>
<keyword evidence="1" id="KW-0472">Membrane</keyword>
<keyword evidence="1" id="KW-0812">Transmembrane</keyword>